<evidence type="ECO:0000256" key="1">
    <source>
        <dbReference type="SAM" id="MobiDB-lite"/>
    </source>
</evidence>
<comment type="caution">
    <text evidence="3">The sequence shown here is derived from an EMBL/GenBank/DDBJ whole genome shotgun (WGS) entry which is preliminary data.</text>
</comment>
<evidence type="ECO:0000313" key="4">
    <source>
        <dbReference type="Proteomes" id="UP000791080"/>
    </source>
</evidence>
<gene>
    <name evidence="3" type="ORF">G443_004565</name>
</gene>
<evidence type="ECO:0000313" key="3">
    <source>
        <dbReference type="EMBL" id="MCP2334295.1"/>
    </source>
</evidence>
<dbReference type="InterPro" id="IPR054246">
    <property type="entry name" value="DUF6973"/>
</dbReference>
<dbReference type="RefSeq" id="WP_026419869.1">
    <property type="nucleotide sequence ID" value="NZ_AUBJ02000001.1"/>
</dbReference>
<dbReference type="Pfam" id="PF22322">
    <property type="entry name" value="DUF6973"/>
    <property type="match status" value="1"/>
</dbReference>
<feature type="region of interest" description="Disordered" evidence="1">
    <location>
        <begin position="385"/>
        <end position="427"/>
    </location>
</feature>
<accession>A0ABT1JP38</accession>
<organism evidence="3 4">
    <name type="scientific">Actinoalloteichus caeruleus DSM 43889</name>
    <dbReference type="NCBI Taxonomy" id="1120930"/>
    <lineage>
        <taxon>Bacteria</taxon>
        <taxon>Bacillati</taxon>
        <taxon>Actinomycetota</taxon>
        <taxon>Actinomycetes</taxon>
        <taxon>Pseudonocardiales</taxon>
        <taxon>Pseudonocardiaceae</taxon>
        <taxon>Actinoalloteichus</taxon>
        <taxon>Actinoalloteichus cyanogriseus</taxon>
    </lineage>
</organism>
<sequence length="427" mass="46021">MSQVAVEELEDRAASLGSIAGSVSGNNVRSVLGDLPAKIGELGGDAEAIEDLRISCTRTAEATETAASDGLSSAASELEAAWTGSAASSAVGAITKQRSALLQDSELFTRAAGVLSSLSTNLASAKEDHTAILDNVADLAARAADVPDDDEEALHEFAVATRRVATAAATLLTALAQENRAAAAELRSISLGGDDVVALTPDGRESLEDILNRYQVAASEYELVDFPPPELVDVINPILERLGFSVPSSKWTQEELDLFLQLRPDEMYTWYRLQQEAYVVSEQQFGDPDNTTHNHVDAFRHAYWNARMTQEFGAEWSEAFATAHERKPENGRYPEAMDLYNNERGREIGTSNPNASPEQIASQVRQSVDQGDMVVISQDGRLAYSDQVGHGGTTTLDDYDESEVDRGGFVPDTDGVRPDRSGLNPWA</sequence>
<proteinExistence type="predicted"/>
<name>A0ABT1JP38_ACTCY</name>
<keyword evidence="4" id="KW-1185">Reference proteome</keyword>
<feature type="domain" description="DUF6973" evidence="2">
    <location>
        <begin position="262"/>
        <end position="371"/>
    </location>
</feature>
<reference evidence="3 4" key="1">
    <citation type="submission" date="2022-06" db="EMBL/GenBank/DDBJ databases">
        <title>Genomic Encyclopedia of Type Strains, Phase I: the one thousand microbial genomes (KMG-I) project.</title>
        <authorList>
            <person name="Kyrpides N."/>
        </authorList>
    </citation>
    <scope>NUCLEOTIDE SEQUENCE [LARGE SCALE GENOMIC DNA]</scope>
    <source>
        <strain evidence="3 4">DSM 43889</strain>
    </source>
</reference>
<dbReference type="EMBL" id="AUBJ02000001">
    <property type="protein sequence ID" value="MCP2334295.1"/>
    <property type="molecule type" value="Genomic_DNA"/>
</dbReference>
<dbReference type="Proteomes" id="UP000791080">
    <property type="component" value="Unassembled WGS sequence"/>
</dbReference>
<protein>
    <recommendedName>
        <fullName evidence="2">DUF6973 domain-containing protein</fullName>
    </recommendedName>
</protein>
<evidence type="ECO:0000259" key="2">
    <source>
        <dbReference type="Pfam" id="PF22322"/>
    </source>
</evidence>